<dbReference type="SFLD" id="SFLDG01383">
    <property type="entry name" value="cyclic_pyranopterin_phosphate"/>
    <property type="match status" value="1"/>
</dbReference>
<feature type="binding site" evidence="12">
    <location>
        <position position="22"/>
    </location>
    <ligand>
        <name>[4Fe-4S] cluster</name>
        <dbReference type="ChEBI" id="CHEBI:49883"/>
        <label>1</label>
        <note>4Fe-4S-S-AdoMet</note>
    </ligand>
</feature>
<dbReference type="InterPro" id="IPR058240">
    <property type="entry name" value="rSAM_sf"/>
</dbReference>
<dbReference type="GO" id="GO:0006777">
    <property type="term" value="P:Mo-molybdopterin cofactor biosynthetic process"/>
    <property type="evidence" value="ECO:0007669"/>
    <property type="project" value="UniProtKB-UniRule"/>
</dbReference>
<dbReference type="CDD" id="cd01335">
    <property type="entry name" value="Radical_SAM"/>
    <property type="match status" value="1"/>
</dbReference>
<keyword evidence="3 12" id="KW-0949">S-adenosyl-L-methionine</keyword>
<dbReference type="PANTHER" id="PTHR22960:SF0">
    <property type="entry name" value="MOLYBDENUM COFACTOR BIOSYNTHESIS PROTEIN 1"/>
    <property type="match status" value="1"/>
</dbReference>
<comment type="similarity">
    <text evidence="12">Belongs to the radical SAM superfamily. MoaA family.</text>
</comment>
<feature type="binding site" evidence="12">
    <location>
        <position position="73"/>
    </location>
    <ligand>
        <name>S-adenosyl-L-methionine</name>
        <dbReference type="ChEBI" id="CHEBI:59789"/>
    </ligand>
</feature>
<evidence type="ECO:0000256" key="7">
    <source>
        <dbReference type="ARBA" id="ARBA00023014"/>
    </source>
</evidence>
<feature type="binding site" evidence="12">
    <location>
        <position position="26"/>
    </location>
    <ligand>
        <name>[4Fe-4S] cluster</name>
        <dbReference type="ChEBI" id="CHEBI:49883"/>
        <label>1</label>
        <note>4Fe-4S-S-AdoMet</note>
    </ligand>
</feature>
<name>A0AA48KE40_9BACT</name>
<dbReference type="Gene3D" id="3.20.20.70">
    <property type="entry name" value="Aldolase class I"/>
    <property type="match status" value="1"/>
</dbReference>
<comment type="catalytic activity">
    <reaction evidence="11 12">
        <text>GTP + AH2 + S-adenosyl-L-methionine = (8S)-3',8-cyclo-7,8-dihydroguanosine 5'-triphosphate + 5'-deoxyadenosine + L-methionine + A + H(+)</text>
        <dbReference type="Rhea" id="RHEA:49576"/>
        <dbReference type="ChEBI" id="CHEBI:13193"/>
        <dbReference type="ChEBI" id="CHEBI:15378"/>
        <dbReference type="ChEBI" id="CHEBI:17319"/>
        <dbReference type="ChEBI" id="CHEBI:17499"/>
        <dbReference type="ChEBI" id="CHEBI:37565"/>
        <dbReference type="ChEBI" id="CHEBI:57844"/>
        <dbReference type="ChEBI" id="CHEBI:59789"/>
        <dbReference type="ChEBI" id="CHEBI:131766"/>
        <dbReference type="EC" id="4.1.99.22"/>
    </reaction>
</comment>
<feature type="binding site" evidence="12">
    <location>
        <position position="15"/>
    </location>
    <ligand>
        <name>GTP</name>
        <dbReference type="ChEBI" id="CHEBI:37565"/>
    </ligand>
</feature>
<dbReference type="EC" id="4.1.99.22" evidence="1 12"/>
<dbReference type="InterPro" id="IPR013785">
    <property type="entry name" value="Aldolase_TIM"/>
</dbReference>
<dbReference type="InterPro" id="IPR050105">
    <property type="entry name" value="MoCo_biosynth_MoaA/MoaC"/>
</dbReference>
<dbReference type="Pfam" id="PF06463">
    <property type="entry name" value="Mob_synth_C"/>
    <property type="match status" value="1"/>
</dbReference>
<sequence>MKVSDSLDRPLRALRISVTDRCNFRCPYCMPRDRFGADFAFLDRKEVLTFEEIIRLARVFVSAGVEKVRLTGGEPLLRHGLPTLVAGIAGVPGIRDVALTTNGSLLAPQARALREAGLHRLTVSLDSLDPGRFAELSDSTVPLAQVLAGLEAASEAGFRPVKLNCVLRRGVNEEDILPLAAFARERGHTLRFIEYMDAGTGNGWRLDQVVPAREVAARVSARWPLARRACPKGNCVAQHWVYADGAGELGLIASVTEPFCRGCDRARLSASGVLYTCLFAAQGLDLKGPLRAGASDADLRALIAEGWRRRDDRYSERRTEGTAGLPKVEMFHIGG</sequence>
<reference evidence="14" key="1">
    <citation type="journal article" date="2023" name="Int. J. Syst. Evol. Microbiol.">
        <title>Mesoterricola silvestris gen. nov., sp. nov., Mesoterricola sediminis sp. nov., Geothrix oryzae sp. nov., Geothrix edaphica sp. nov., Geothrix rubra sp. nov., and Geothrix limicola sp. nov., six novel members of Acidobacteriota isolated from soils.</title>
        <authorList>
            <person name="Itoh H."/>
            <person name="Sugisawa Y."/>
            <person name="Mise K."/>
            <person name="Xu Z."/>
            <person name="Kuniyasu M."/>
            <person name="Ushijima N."/>
            <person name="Kawano K."/>
            <person name="Kobayashi E."/>
            <person name="Shiratori Y."/>
            <person name="Masuda Y."/>
            <person name="Senoo K."/>
        </authorList>
    </citation>
    <scope>NUCLEOTIDE SEQUENCE</scope>
    <source>
        <strain evidence="14">W786</strain>
    </source>
</reference>
<dbReference type="InterPro" id="IPR013483">
    <property type="entry name" value="MoaA"/>
</dbReference>
<evidence type="ECO:0000256" key="2">
    <source>
        <dbReference type="ARBA" id="ARBA00022485"/>
    </source>
</evidence>
<dbReference type="GO" id="GO:0005525">
    <property type="term" value="F:GTP binding"/>
    <property type="evidence" value="ECO:0007669"/>
    <property type="project" value="UniProtKB-UniRule"/>
</dbReference>
<dbReference type="CDD" id="cd21117">
    <property type="entry name" value="Twitch_MoaA"/>
    <property type="match status" value="1"/>
</dbReference>
<dbReference type="GO" id="GO:0051539">
    <property type="term" value="F:4 iron, 4 sulfur cluster binding"/>
    <property type="evidence" value="ECO:0007669"/>
    <property type="project" value="UniProtKB-UniRule"/>
</dbReference>
<feature type="domain" description="Radical SAM core" evidence="13">
    <location>
        <begin position="6"/>
        <end position="226"/>
    </location>
</feature>
<comment type="subunit">
    <text evidence="12">Monomer and homodimer.</text>
</comment>
<evidence type="ECO:0000256" key="8">
    <source>
        <dbReference type="ARBA" id="ARBA00023134"/>
    </source>
</evidence>
<dbReference type="Proteomes" id="UP001228113">
    <property type="component" value="Chromosome"/>
</dbReference>
<dbReference type="GO" id="GO:0061799">
    <property type="term" value="F:cyclic pyranopterin monophosphate synthase activity"/>
    <property type="evidence" value="ECO:0007669"/>
    <property type="project" value="TreeGrafter"/>
</dbReference>
<dbReference type="SUPFAM" id="SSF102114">
    <property type="entry name" value="Radical SAM enzymes"/>
    <property type="match status" value="1"/>
</dbReference>
<dbReference type="InterPro" id="IPR007197">
    <property type="entry name" value="rSAM"/>
</dbReference>
<dbReference type="KEGG" id="msea:METESE_00560"/>
<evidence type="ECO:0000256" key="12">
    <source>
        <dbReference type="HAMAP-Rule" id="MF_01225"/>
    </source>
</evidence>
<feature type="binding site" evidence="12">
    <location>
        <position position="124"/>
    </location>
    <ligand>
        <name>S-adenosyl-L-methionine</name>
        <dbReference type="ChEBI" id="CHEBI:59789"/>
    </ligand>
</feature>
<dbReference type="SFLD" id="SFLDS00029">
    <property type="entry name" value="Radical_SAM"/>
    <property type="match status" value="1"/>
</dbReference>
<evidence type="ECO:0000259" key="13">
    <source>
        <dbReference type="PROSITE" id="PS51918"/>
    </source>
</evidence>
<feature type="binding site" evidence="12">
    <location>
        <position position="196"/>
    </location>
    <ligand>
        <name>S-adenosyl-L-methionine</name>
        <dbReference type="ChEBI" id="CHEBI:59789"/>
    </ligand>
</feature>
<feature type="binding site" evidence="12">
    <location>
        <position position="29"/>
    </location>
    <ligand>
        <name>[4Fe-4S] cluster</name>
        <dbReference type="ChEBI" id="CHEBI:49883"/>
        <label>1</label>
        <note>4Fe-4S-S-AdoMet</note>
    </ligand>
</feature>
<evidence type="ECO:0000313" key="15">
    <source>
        <dbReference type="Proteomes" id="UP001228113"/>
    </source>
</evidence>
<comment type="pathway">
    <text evidence="12">Cofactor biosynthesis; molybdopterin biosynthesis.</text>
</comment>
<keyword evidence="7 12" id="KW-0411">Iron-sulfur</keyword>
<evidence type="ECO:0000256" key="11">
    <source>
        <dbReference type="ARBA" id="ARBA00048697"/>
    </source>
</evidence>
<keyword evidence="6 12" id="KW-0408">Iron</keyword>
<dbReference type="GO" id="GO:1904047">
    <property type="term" value="F:S-adenosyl-L-methionine binding"/>
    <property type="evidence" value="ECO:0007669"/>
    <property type="project" value="UniProtKB-UniRule"/>
</dbReference>
<feature type="binding site" evidence="12">
    <location>
        <position position="162"/>
    </location>
    <ligand>
        <name>GTP</name>
        <dbReference type="ChEBI" id="CHEBI:37565"/>
    </ligand>
</feature>
<keyword evidence="2 12" id="KW-0004">4Fe-4S</keyword>
<comment type="function">
    <text evidence="12">Catalyzes the cyclization of GTP to (8S)-3',8-cyclo-7,8-dihydroguanosine 5'-triphosphate.</text>
</comment>
<feature type="binding site" evidence="12">
    <location>
        <position position="28"/>
    </location>
    <ligand>
        <name>S-adenosyl-L-methionine</name>
        <dbReference type="ChEBI" id="CHEBI:59789"/>
    </ligand>
</feature>
<evidence type="ECO:0000256" key="1">
    <source>
        <dbReference type="ARBA" id="ARBA00012167"/>
    </source>
</evidence>
<dbReference type="InterPro" id="IPR006638">
    <property type="entry name" value="Elp3/MiaA/NifB-like_rSAM"/>
</dbReference>
<evidence type="ECO:0000256" key="10">
    <source>
        <dbReference type="ARBA" id="ARBA00023239"/>
    </source>
</evidence>
<dbReference type="SMART" id="SM00729">
    <property type="entry name" value="Elp3"/>
    <property type="match status" value="1"/>
</dbReference>
<dbReference type="SFLD" id="SFLDG01067">
    <property type="entry name" value="SPASM/twitch_domain_containing"/>
    <property type="match status" value="1"/>
</dbReference>
<evidence type="ECO:0000256" key="5">
    <source>
        <dbReference type="ARBA" id="ARBA00022741"/>
    </source>
</evidence>
<keyword evidence="15" id="KW-1185">Reference proteome</keyword>
<keyword evidence="10 12" id="KW-0456">Lyase</keyword>
<organism evidence="14 15">
    <name type="scientific">Mesoterricola sediminis</name>
    <dbReference type="NCBI Taxonomy" id="2927980"/>
    <lineage>
        <taxon>Bacteria</taxon>
        <taxon>Pseudomonadati</taxon>
        <taxon>Acidobacteriota</taxon>
        <taxon>Holophagae</taxon>
        <taxon>Holophagales</taxon>
        <taxon>Holophagaceae</taxon>
        <taxon>Mesoterricola</taxon>
    </lineage>
</organism>
<evidence type="ECO:0000313" key="14">
    <source>
        <dbReference type="EMBL" id="BDU75098.1"/>
    </source>
</evidence>
<gene>
    <name evidence="12 14" type="primary">moaA</name>
    <name evidence="14" type="ORF">METESE_00560</name>
</gene>
<dbReference type="InterPro" id="IPR000385">
    <property type="entry name" value="MoaA_NifB_PqqE_Fe-S-bd_CS"/>
</dbReference>
<keyword evidence="4 12" id="KW-0479">Metal-binding</keyword>
<evidence type="ECO:0000256" key="3">
    <source>
        <dbReference type="ARBA" id="ARBA00022691"/>
    </source>
</evidence>
<dbReference type="InterPro" id="IPR010505">
    <property type="entry name" value="MoaA_twitch"/>
</dbReference>
<dbReference type="SFLD" id="SFLDG01386">
    <property type="entry name" value="main_SPASM_domain-containing"/>
    <property type="match status" value="1"/>
</dbReference>
<feature type="binding site" evidence="12">
    <location>
        <position position="263"/>
    </location>
    <ligand>
        <name>[4Fe-4S] cluster</name>
        <dbReference type="ChEBI" id="CHEBI:49883"/>
        <label>2</label>
        <note>4Fe-4S-substrate</note>
    </ligand>
</feature>
<dbReference type="GO" id="GO:0046872">
    <property type="term" value="F:metal ion binding"/>
    <property type="evidence" value="ECO:0007669"/>
    <property type="project" value="UniProtKB-KW"/>
</dbReference>
<dbReference type="RefSeq" id="WP_316410862.1">
    <property type="nucleotide sequence ID" value="NZ_AP027081.1"/>
</dbReference>
<feature type="binding site" evidence="12">
    <location>
        <position position="277"/>
    </location>
    <ligand>
        <name>[4Fe-4S] cluster</name>
        <dbReference type="ChEBI" id="CHEBI:49883"/>
        <label>2</label>
        <note>4Fe-4S-substrate</note>
    </ligand>
</feature>
<proteinExistence type="inferred from homology"/>
<evidence type="ECO:0000256" key="6">
    <source>
        <dbReference type="ARBA" id="ARBA00023004"/>
    </source>
</evidence>
<dbReference type="PROSITE" id="PS51918">
    <property type="entry name" value="RADICAL_SAM"/>
    <property type="match status" value="1"/>
</dbReference>
<feature type="binding site" evidence="12">
    <location>
        <position position="260"/>
    </location>
    <ligand>
        <name>[4Fe-4S] cluster</name>
        <dbReference type="ChEBI" id="CHEBI:49883"/>
        <label>2</label>
        <note>4Fe-4S-substrate</note>
    </ligand>
</feature>
<dbReference type="Pfam" id="PF04055">
    <property type="entry name" value="Radical_SAM"/>
    <property type="match status" value="1"/>
</dbReference>
<dbReference type="InterPro" id="IPR040064">
    <property type="entry name" value="MoaA-like"/>
</dbReference>
<keyword evidence="5 12" id="KW-0547">Nucleotide-binding</keyword>
<evidence type="ECO:0000256" key="4">
    <source>
        <dbReference type="ARBA" id="ARBA00022723"/>
    </source>
</evidence>
<dbReference type="GO" id="GO:0061798">
    <property type="term" value="F:GTP 3',8'-cyclase activity"/>
    <property type="evidence" value="ECO:0007669"/>
    <property type="project" value="UniProtKB-UniRule"/>
</dbReference>
<dbReference type="AlphaFoldDB" id="A0AA48KE40"/>
<dbReference type="PROSITE" id="PS01305">
    <property type="entry name" value="MOAA_NIFB_PQQE"/>
    <property type="match status" value="1"/>
</dbReference>
<protein>
    <recommendedName>
        <fullName evidence="1 12">GTP 3',8-cyclase</fullName>
        <ecNumber evidence="1 12">4.1.99.22</ecNumber>
    </recommendedName>
    <alternativeName>
        <fullName evidence="12">Molybdenum cofactor biosynthesis protein A</fullName>
    </alternativeName>
</protein>
<dbReference type="HAMAP" id="MF_01225_B">
    <property type="entry name" value="MoaA_B"/>
    <property type="match status" value="1"/>
</dbReference>
<dbReference type="EMBL" id="AP027081">
    <property type="protein sequence ID" value="BDU75098.1"/>
    <property type="molecule type" value="Genomic_DNA"/>
</dbReference>
<feature type="binding site" evidence="12">
    <location>
        <position position="69"/>
    </location>
    <ligand>
        <name>GTP</name>
        <dbReference type="ChEBI" id="CHEBI:37565"/>
    </ligand>
</feature>
<keyword evidence="9 12" id="KW-0501">Molybdenum cofactor biosynthesis</keyword>
<evidence type="ECO:0000256" key="9">
    <source>
        <dbReference type="ARBA" id="ARBA00023150"/>
    </source>
</evidence>
<dbReference type="NCBIfam" id="TIGR02666">
    <property type="entry name" value="moaA"/>
    <property type="match status" value="1"/>
</dbReference>
<accession>A0AA48KE40</accession>
<feature type="binding site" evidence="12">
    <location>
        <position position="100"/>
    </location>
    <ligand>
        <name>GTP</name>
        <dbReference type="ChEBI" id="CHEBI:37565"/>
    </ligand>
</feature>
<dbReference type="PANTHER" id="PTHR22960">
    <property type="entry name" value="MOLYBDOPTERIN COFACTOR SYNTHESIS PROTEIN A"/>
    <property type="match status" value="1"/>
</dbReference>
<comment type="cofactor">
    <cofactor evidence="12">
        <name>[4Fe-4S] cluster</name>
        <dbReference type="ChEBI" id="CHEBI:49883"/>
    </cofactor>
    <text evidence="12">Binds 2 [4Fe-4S] clusters. Binds 1 [4Fe-4S] cluster coordinated with 3 cysteines and an exchangeable S-adenosyl-L-methionine and 1 [4Fe-4S] cluster coordinated with 3 cysteines and the GTP-derived substrate.</text>
</comment>
<feature type="binding site" evidence="12">
    <location>
        <begin position="265"/>
        <end position="267"/>
    </location>
    <ligand>
        <name>GTP</name>
        <dbReference type="ChEBI" id="CHEBI:37565"/>
    </ligand>
</feature>
<keyword evidence="8 12" id="KW-0342">GTP-binding</keyword>